<feature type="domain" description="DC1" evidence="3">
    <location>
        <begin position="292"/>
        <end position="336"/>
    </location>
</feature>
<feature type="domain" description="DC1" evidence="3">
    <location>
        <begin position="179"/>
        <end position="226"/>
    </location>
</feature>
<dbReference type="InterPro" id="IPR004146">
    <property type="entry name" value="DC1"/>
</dbReference>
<evidence type="ECO:0000259" key="3">
    <source>
        <dbReference type="Pfam" id="PF03107"/>
    </source>
</evidence>
<dbReference type="EMBL" id="PGOL01001939">
    <property type="protein sequence ID" value="PKI52353.1"/>
    <property type="molecule type" value="Genomic_DNA"/>
</dbReference>
<gene>
    <name evidence="4" type="ORF">CRG98_027279</name>
</gene>
<comment type="caution">
    <text evidence="4">The sequence shown here is derived from an EMBL/GenBank/DDBJ whole genome shotgun (WGS) entry which is preliminary data.</text>
</comment>
<protein>
    <recommendedName>
        <fullName evidence="3">DC1 domain-containing protein</fullName>
    </recommendedName>
</protein>
<sequence>MDSECKSAASPTTEMQIHHSLHLQHPLSIYNDCNGLSLFDEEPICKLCGCKCYGPSHGCVQCKFFLHKLCARLPAEFPCPIHPSQALKRHDEYREFECGSCSSTSFGFPYRCDSCGFNLDFGCVFFQEVNQDLYQIGRYDGIKCLFCANSCAGAVIACPDNEFFLHKSCYALPKQIQHPSHPFHPLRKLEYALQFKCNGCLLDQDNRAAYTCMDPSCMYSLDFDCAFLFEGCQLLHLDAHPHLLASTEKKQEDKLCCVVCHESCSGPTYSCLICKFHLHMSCIALEEIPNHPSHPFHRLMRTTEQRKFKCHACLKDNNSRPYRWEDCDFDLDFDCAFVVPHQEFEDQACEVKLDVQCALDVDRSLITFDGHNHPLIFLENFEDYAKCSACNKYNKSHSIFHCPACNFKLHLLCGPLPCYLKQEKHLEMLVLKDTHIGDWVVDEFYCDSCEELRDPRECVYYCERCNYSAEVKCIMPELVLALMGKSGDVELRTLGRWPLSGKVASRGLSAEEIHKCDAGEVPKKTAVTLGCILESFTEGEKNELDVIFDCKEKLFEDLGGGGDTILDASLGSNEDFMQLVARLDSTGLALLKKKWDADIPFIKVGKGDNLLPEKLVRVYNDLYHAYGDPGAESGLSPQLKSIFFLHLCQTVESMWATTVLDITEEGLVDWWISVKAVRRAGFKTCFVADALKVAMHAYFGIRAKTFEDNLTHEIELLEEKIREKKASQGGIEYLESRRSSTVRECMSEAPPLMNIKTEIIVFVPIPISSIPYIICDPMTILGPSVIDFSGHDHRLYLCDHRTILPVPCSWCGTRSNNPPNFRCKECMFKLDLLCGPLPVVIHKHQNGFDLTLTLTDSFVPGDNPDDCWCDICEEQRDPEQCIYRSTDPPFIATIDCLWPQIKLALEGGLGEVELRTVRRSQIPGKVISQQSVEEKAGGLRESIKQEQEASTKEYVITSWTLEQILESLSDDERKLIESLEEKQFEEPEDRGKAYASTASYTEEAFKQFKEQLDITSPIDASALFGQWRELKYSEVRDGVIIPSRYIALYRELVDRYGDFSAGSKLTPWGKALFFALFFEVIHRMRKIQVFQVARYDHLPAWRNALKYVRDVGGFKIQFAVDNIDNKLVRACFGFKVRDFEADRNWQVDKLSEEIHDEEAKLEDLRALLVQYKKLEEVEKSVLQQCLTEASRCKWKKIGELIQD</sequence>
<evidence type="ECO:0000256" key="1">
    <source>
        <dbReference type="ARBA" id="ARBA00022737"/>
    </source>
</evidence>
<dbReference type="PANTHER" id="PTHR46288">
    <property type="entry name" value="PHORBOL-ESTER/DAG-TYPE DOMAIN-CONTAINING PROTEIN"/>
    <property type="match status" value="1"/>
</dbReference>
<dbReference type="Pfam" id="PF03107">
    <property type="entry name" value="C1_2"/>
    <property type="match status" value="3"/>
</dbReference>
<evidence type="ECO:0000313" key="4">
    <source>
        <dbReference type="EMBL" id="PKI52353.1"/>
    </source>
</evidence>
<name>A0A2I0J8K3_PUNGR</name>
<proteinExistence type="predicted"/>
<dbReference type="STRING" id="22663.A0A2I0J8K3"/>
<feature type="domain" description="DC1" evidence="3">
    <location>
        <begin position="371"/>
        <end position="413"/>
    </location>
</feature>
<evidence type="ECO:0000313" key="5">
    <source>
        <dbReference type="Proteomes" id="UP000233551"/>
    </source>
</evidence>
<feature type="coiled-coil region" evidence="2">
    <location>
        <begin position="1147"/>
        <end position="1174"/>
    </location>
</feature>
<dbReference type="PANTHER" id="PTHR46288:SF27">
    <property type="entry name" value="CYSTEINE_HISTIDINE-RICH C1 DOMAIN FAMILY PROTEIN"/>
    <property type="match status" value="1"/>
</dbReference>
<keyword evidence="2" id="KW-0175">Coiled coil</keyword>
<dbReference type="Proteomes" id="UP000233551">
    <property type="component" value="Unassembled WGS sequence"/>
</dbReference>
<dbReference type="InterPro" id="IPR046349">
    <property type="entry name" value="C1-like_sf"/>
</dbReference>
<dbReference type="AlphaFoldDB" id="A0A2I0J8K3"/>
<keyword evidence="1" id="KW-0677">Repeat</keyword>
<evidence type="ECO:0000256" key="2">
    <source>
        <dbReference type="SAM" id="Coils"/>
    </source>
</evidence>
<keyword evidence="5" id="KW-1185">Reference proteome</keyword>
<reference evidence="4 5" key="1">
    <citation type="submission" date="2017-11" db="EMBL/GenBank/DDBJ databases">
        <title>De-novo sequencing of pomegranate (Punica granatum L.) genome.</title>
        <authorList>
            <person name="Akparov Z."/>
            <person name="Amiraslanov A."/>
            <person name="Hajiyeva S."/>
            <person name="Abbasov M."/>
            <person name="Kaur K."/>
            <person name="Hamwieh A."/>
            <person name="Solovyev V."/>
            <person name="Salamov A."/>
            <person name="Braich B."/>
            <person name="Kosarev P."/>
            <person name="Mahmoud A."/>
            <person name="Hajiyev E."/>
            <person name="Babayeva S."/>
            <person name="Izzatullayeva V."/>
            <person name="Mammadov A."/>
            <person name="Mammadov A."/>
            <person name="Sharifova S."/>
            <person name="Ojaghi J."/>
            <person name="Eynullazada K."/>
            <person name="Bayramov B."/>
            <person name="Abdulazimova A."/>
            <person name="Shahmuradov I."/>
        </authorList>
    </citation>
    <scope>NUCLEOTIDE SEQUENCE [LARGE SCALE GENOMIC DNA]</scope>
    <source>
        <strain evidence="5">cv. AG2017</strain>
        <tissue evidence="4">Leaf</tissue>
    </source>
</reference>
<organism evidence="4 5">
    <name type="scientific">Punica granatum</name>
    <name type="common">Pomegranate</name>
    <dbReference type="NCBI Taxonomy" id="22663"/>
    <lineage>
        <taxon>Eukaryota</taxon>
        <taxon>Viridiplantae</taxon>
        <taxon>Streptophyta</taxon>
        <taxon>Embryophyta</taxon>
        <taxon>Tracheophyta</taxon>
        <taxon>Spermatophyta</taxon>
        <taxon>Magnoliopsida</taxon>
        <taxon>eudicotyledons</taxon>
        <taxon>Gunneridae</taxon>
        <taxon>Pentapetalae</taxon>
        <taxon>rosids</taxon>
        <taxon>malvids</taxon>
        <taxon>Myrtales</taxon>
        <taxon>Lythraceae</taxon>
        <taxon>Punica</taxon>
    </lineage>
</organism>
<accession>A0A2I0J8K3</accession>
<dbReference type="SUPFAM" id="SSF57889">
    <property type="entry name" value="Cysteine-rich domain"/>
    <property type="match status" value="5"/>
</dbReference>